<name>A0A2T0VT13_9LACT</name>
<evidence type="ECO:0000259" key="1">
    <source>
        <dbReference type="Pfam" id="PF00899"/>
    </source>
</evidence>
<evidence type="ECO:0000259" key="2">
    <source>
        <dbReference type="Pfam" id="PF26398"/>
    </source>
</evidence>
<dbReference type="InterPro" id="IPR000594">
    <property type="entry name" value="ThiF_NAD_FAD-bd"/>
</dbReference>
<feature type="domain" description="THIF-type NAD/FAD binding fold" evidence="1">
    <location>
        <begin position="377"/>
        <end position="479"/>
    </location>
</feature>
<dbReference type="AlphaFoldDB" id="A0A2T0VT13"/>
<dbReference type="Proteomes" id="UP000238205">
    <property type="component" value="Unassembled WGS sequence"/>
</dbReference>
<protein>
    <submittedName>
        <fullName evidence="3">ThiF family protein</fullName>
    </submittedName>
</protein>
<gene>
    <name evidence="3" type="ORF">CLV38_1533</name>
</gene>
<dbReference type="SUPFAM" id="SSF69572">
    <property type="entry name" value="Activating enzymes of the ubiquitin-like proteins"/>
    <property type="match status" value="1"/>
</dbReference>
<accession>A0A2T0VT13</accession>
<sequence length="604" mass="69510">MDREESYKCILEARRVLDEYGDDCEILEDLKLFGGKWLLKLKLKNRGDATEKVPLFTSWHVVIDLDYPRGIINFYPSKEDGITSIFPHQSPHTNEESEYYYNSNICLEQYSPDLRRESNNTYKLYSYVSKALDWIEAASTNSLLQVGEPFEIVAYPFQTLRRQILFTENRESFLMWQKVKSVAGFCNLKSGSVLAGQDNMLFYLTDFYEGEKRYKNNNSKVISYGWGDYVTKEKTEEKKGIWIKLKTMPLIEPWEAPRTWTHLIKILNSNGVKFEQEIVPLLNELRDGLNHFMILGFPIPEITGEENTEYFWQGIELPILSNPQTSNKYFNGFRKNNIGYNYVDRKLHFNNNTTINWISSENWAAKNLISRGSLPRSINQLSYLLVGVGSVGSKIVDLMVRMGIRKVDIVDPDLVLIGNLTRHELSATDLYQGKARQMVEKISKSNIHFTGKSYYTNFDKFIQNNPQKIAEYDVVIETTGENEVLEALDALNVNSKVFSISIGLGAKRLYINSNKSSSQSFNNFLSIIQPWLDKDVSEFSGVIPRDGIGCWHPLFPARLDHINLLCSSAVSIMEKDLIDDKDYMTVIERGDLGTTKIIIRDENI</sequence>
<dbReference type="EMBL" id="PVTO01000053">
    <property type="protein sequence ID" value="PRY73819.1"/>
    <property type="molecule type" value="Genomic_DNA"/>
</dbReference>
<keyword evidence="4" id="KW-1185">Reference proteome</keyword>
<dbReference type="InterPro" id="IPR058964">
    <property type="entry name" value="Cap2_linker"/>
</dbReference>
<dbReference type="Gene3D" id="3.40.50.720">
    <property type="entry name" value="NAD(P)-binding Rossmann-like Domain"/>
    <property type="match status" value="1"/>
</dbReference>
<dbReference type="Pfam" id="PF00899">
    <property type="entry name" value="ThiF"/>
    <property type="match status" value="1"/>
</dbReference>
<dbReference type="Pfam" id="PF26398">
    <property type="entry name" value="Cap2_linker"/>
    <property type="match status" value="1"/>
</dbReference>
<dbReference type="InterPro" id="IPR035985">
    <property type="entry name" value="Ubiquitin-activating_enz"/>
</dbReference>
<evidence type="ECO:0000313" key="4">
    <source>
        <dbReference type="Proteomes" id="UP000238205"/>
    </source>
</evidence>
<evidence type="ECO:0000313" key="3">
    <source>
        <dbReference type="EMBL" id="PRY73819.1"/>
    </source>
</evidence>
<proteinExistence type="predicted"/>
<organism evidence="3 4">
    <name type="scientific">Alkalibacterium olivapovliticus</name>
    <dbReference type="NCBI Taxonomy" id="99907"/>
    <lineage>
        <taxon>Bacteria</taxon>
        <taxon>Bacillati</taxon>
        <taxon>Bacillota</taxon>
        <taxon>Bacilli</taxon>
        <taxon>Lactobacillales</taxon>
        <taxon>Carnobacteriaceae</taxon>
        <taxon>Alkalibacterium</taxon>
    </lineage>
</organism>
<dbReference type="OrthoDB" id="4088010at2"/>
<feature type="domain" description="Cap2 central linker" evidence="2">
    <location>
        <begin position="141"/>
        <end position="363"/>
    </location>
</feature>
<reference evidence="3 4" key="1">
    <citation type="submission" date="2018-03" db="EMBL/GenBank/DDBJ databases">
        <title>Genomic Encyclopedia of Archaeal and Bacterial Type Strains, Phase II (KMG-II): from individual species to whole genera.</title>
        <authorList>
            <person name="Goeker M."/>
        </authorList>
    </citation>
    <scope>NUCLEOTIDE SEQUENCE [LARGE SCALE GENOMIC DNA]</scope>
    <source>
        <strain evidence="3 4">DSM 13175</strain>
    </source>
</reference>
<dbReference type="GO" id="GO:0008641">
    <property type="term" value="F:ubiquitin-like modifier activating enzyme activity"/>
    <property type="evidence" value="ECO:0007669"/>
    <property type="project" value="InterPro"/>
</dbReference>
<comment type="caution">
    <text evidence="3">The sequence shown here is derived from an EMBL/GenBank/DDBJ whole genome shotgun (WGS) entry which is preliminary data.</text>
</comment>
<dbReference type="RefSeq" id="WP_106196444.1">
    <property type="nucleotide sequence ID" value="NZ_PVTO01000053.1"/>
</dbReference>